<dbReference type="EMBL" id="SOFF01000023">
    <property type="protein sequence ID" value="TFB91308.1"/>
    <property type="molecule type" value="Genomic_DNA"/>
</dbReference>
<proteinExistence type="predicted"/>
<accession>A0A1H8M2W7</accession>
<dbReference type="OrthoDB" id="5122836at2"/>
<dbReference type="RefSeq" id="WP_092112826.1">
    <property type="nucleotide sequence ID" value="NZ_FOCN01000036.1"/>
</dbReference>
<name>A0A1H8M2W7_9MICO</name>
<gene>
    <name evidence="1" type="ORF">E3O10_06490</name>
</gene>
<evidence type="ECO:0000313" key="2">
    <source>
        <dbReference type="Proteomes" id="UP000297654"/>
    </source>
</evidence>
<reference evidence="1 2" key="1">
    <citation type="submission" date="2019-03" db="EMBL/GenBank/DDBJ databases">
        <title>Genomics of glacier-inhabiting Cryobacterium strains.</title>
        <authorList>
            <person name="Liu Q."/>
            <person name="Xin Y.-H."/>
        </authorList>
    </citation>
    <scope>NUCLEOTIDE SEQUENCE [LARGE SCALE GENOMIC DNA]</scope>
    <source>
        <strain evidence="1 2">Hh15</strain>
    </source>
</reference>
<organism evidence="1 2">
    <name type="scientific">Cryobacterium luteum</name>
    <dbReference type="NCBI Taxonomy" id="1424661"/>
    <lineage>
        <taxon>Bacteria</taxon>
        <taxon>Bacillati</taxon>
        <taxon>Actinomycetota</taxon>
        <taxon>Actinomycetes</taxon>
        <taxon>Micrococcales</taxon>
        <taxon>Microbacteriaceae</taxon>
        <taxon>Cryobacterium</taxon>
    </lineage>
</organism>
<protein>
    <submittedName>
        <fullName evidence="1">Uncharacterized protein</fullName>
    </submittedName>
</protein>
<comment type="caution">
    <text evidence="1">The sequence shown here is derived from an EMBL/GenBank/DDBJ whole genome shotgun (WGS) entry which is preliminary data.</text>
</comment>
<dbReference type="AlphaFoldDB" id="A0A1H8M2W7"/>
<sequence>MHTQTTENLEVFVATPGRLDEMLDQAEAMLRQIPQHCAGILVTRHDFFRYTLTLSDTVPFGETREQILS</sequence>
<dbReference type="STRING" id="1424661.SAMN05216281_1367"/>
<dbReference type="Proteomes" id="UP000297654">
    <property type="component" value="Unassembled WGS sequence"/>
</dbReference>
<keyword evidence="2" id="KW-1185">Reference proteome</keyword>
<evidence type="ECO:0000313" key="1">
    <source>
        <dbReference type="EMBL" id="TFB91308.1"/>
    </source>
</evidence>